<name>A0AAV2CS98_9ROSI</name>
<sequence>MVAGLSLDDNLKYLLILKLLESVSPCREGMAELCGDSVCVEAVDGGRGDEVDGVLPVEDQKAVVAMVRSNGDMSMMRNPFPPFDLGFLLVE</sequence>
<evidence type="ECO:0000313" key="1">
    <source>
        <dbReference type="EMBL" id="CAL1358911.1"/>
    </source>
</evidence>
<evidence type="ECO:0000313" key="2">
    <source>
        <dbReference type="Proteomes" id="UP001497516"/>
    </source>
</evidence>
<dbReference type="AlphaFoldDB" id="A0AAV2CS98"/>
<reference evidence="1 2" key="1">
    <citation type="submission" date="2024-04" db="EMBL/GenBank/DDBJ databases">
        <authorList>
            <person name="Fracassetti M."/>
        </authorList>
    </citation>
    <scope>NUCLEOTIDE SEQUENCE [LARGE SCALE GENOMIC DNA]</scope>
</reference>
<gene>
    <name evidence="1" type="ORF">LTRI10_LOCUS6435</name>
</gene>
<proteinExistence type="predicted"/>
<protein>
    <submittedName>
        <fullName evidence="1">Uncharacterized protein</fullName>
    </submittedName>
</protein>
<dbReference type="Proteomes" id="UP001497516">
    <property type="component" value="Chromosome 10"/>
</dbReference>
<organism evidence="1 2">
    <name type="scientific">Linum trigynum</name>
    <dbReference type="NCBI Taxonomy" id="586398"/>
    <lineage>
        <taxon>Eukaryota</taxon>
        <taxon>Viridiplantae</taxon>
        <taxon>Streptophyta</taxon>
        <taxon>Embryophyta</taxon>
        <taxon>Tracheophyta</taxon>
        <taxon>Spermatophyta</taxon>
        <taxon>Magnoliopsida</taxon>
        <taxon>eudicotyledons</taxon>
        <taxon>Gunneridae</taxon>
        <taxon>Pentapetalae</taxon>
        <taxon>rosids</taxon>
        <taxon>fabids</taxon>
        <taxon>Malpighiales</taxon>
        <taxon>Linaceae</taxon>
        <taxon>Linum</taxon>
    </lineage>
</organism>
<keyword evidence="2" id="KW-1185">Reference proteome</keyword>
<accession>A0AAV2CS98</accession>
<dbReference type="EMBL" id="OZ034814">
    <property type="protein sequence ID" value="CAL1358911.1"/>
    <property type="molecule type" value="Genomic_DNA"/>
</dbReference>